<evidence type="ECO:0000313" key="4">
    <source>
        <dbReference type="Proteomes" id="UP000827892"/>
    </source>
</evidence>
<feature type="transmembrane region" description="Helical" evidence="2">
    <location>
        <begin position="98"/>
        <end position="117"/>
    </location>
</feature>
<keyword evidence="2" id="KW-0472">Membrane</keyword>
<dbReference type="Proteomes" id="UP000827892">
    <property type="component" value="Chromosome V"/>
</dbReference>
<organism evidence="3 4">
    <name type="scientific">Caenorhabditis briggsae</name>
    <dbReference type="NCBI Taxonomy" id="6238"/>
    <lineage>
        <taxon>Eukaryota</taxon>
        <taxon>Metazoa</taxon>
        <taxon>Ecdysozoa</taxon>
        <taxon>Nematoda</taxon>
        <taxon>Chromadorea</taxon>
        <taxon>Rhabditida</taxon>
        <taxon>Rhabditina</taxon>
        <taxon>Rhabditomorpha</taxon>
        <taxon>Rhabditoidea</taxon>
        <taxon>Rhabditidae</taxon>
        <taxon>Peloderinae</taxon>
        <taxon>Caenorhabditis</taxon>
    </lineage>
</organism>
<gene>
    <name evidence="3" type="ORF">L3Y34_007358</name>
</gene>
<feature type="compositionally biased region" description="Basic residues" evidence="1">
    <location>
        <begin position="1"/>
        <end position="21"/>
    </location>
</feature>
<name>A0AAE9D0S5_CAEBR</name>
<evidence type="ECO:0000256" key="1">
    <source>
        <dbReference type="SAM" id="MobiDB-lite"/>
    </source>
</evidence>
<accession>A0AAE9D0S5</accession>
<evidence type="ECO:0000256" key="2">
    <source>
        <dbReference type="SAM" id="Phobius"/>
    </source>
</evidence>
<keyword evidence="2" id="KW-1133">Transmembrane helix</keyword>
<sequence length="123" mass="14189">MQIRRRRRRGHRPKTGSRRSQHAQQGHLRSILPRQRSSPQTYALRLLGPCSQGIARTRIALPSASIGDVGPRREGCQVRFDVQPKNLNSMTLILKQRLLLFVFWYYLLVSGQTSYLSTQMCLL</sequence>
<dbReference type="EMBL" id="CP090895">
    <property type="protein sequence ID" value="ULT88100.1"/>
    <property type="molecule type" value="Genomic_DNA"/>
</dbReference>
<evidence type="ECO:0000313" key="3">
    <source>
        <dbReference type="EMBL" id="ULT88100.1"/>
    </source>
</evidence>
<proteinExistence type="predicted"/>
<reference evidence="3 4" key="1">
    <citation type="submission" date="2022-02" db="EMBL/GenBank/DDBJ databases">
        <title>Chromosome-level reference genomes for two strains of Caenorhabditis briggsae: an improved platform for comparative genomics.</title>
        <authorList>
            <person name="Stevens L."/>
            <person name="Andersen E.C."/>
        </authorList>
    </citation>
    <scope>NUCLEOTIDE SEQUENCE [LARGE SCALE GENOMIC DNA]</scope>
    <source>
        <strain evidence="3">QX1410_ONT</strain>
        <tissue evidence="3">Whole-organism</tissue>
    </source>
</reference>
<dbReference type="AlphaFoldDB" id="A0AAE9D0S5"/>
<feature type="region of interest" description="Disordered" evidence="1">
    <location>
        <begin position="1"/>
        <end position="37"/>
    </location>
</feature>
<keyword evidence="2" id="KW-0812">Transmembrane</keyword>
<protein>
    <submittedName>
        <fullName evidence="3">Uncharacterized protein</fullName>
    </submittedName>
</protein>